<sequence>MASLNEIPSALLLSALFALLLLSAFFAGAETALMTLNRYRLQHLAKEKHPGALRSQKLLQRPDRLIGFILLGNIFANILASSLTTILALRWFGESGVAPAAGALTLVVLIFSEVAPKTMAALHPEKLAFPASWLILPLLKLCYPMVWVVNAIANFLLRIFGFRPEAGAHSPLSKEELRTVVAEAGAMIPERYQNMLLGILDLETATVEDIMVPRNQIVGIDLEDSIEAIQAQIVASRYTRLPVYQKSIDKVTGILHLRKALIAMKQGAFDKGMLKKQTEAVTFVPENTPLHRLLINFRRDNRRIGLVVDEYGDVRGLVTLSDLLEEIIGEFTTDPQDIQKQRDGSFLVHAGVTVRELNRVAGYSLPTEGPKTLNGLIIEYLETIPAPGVSLKLFGHQVEITHMEGNAVKQVRLSAPLET</sequence>
<keyword evidence="5 6" id="KW-0129">CBS domain</keyword>
<gene>
    <name evidence="11" type="ORF">MoryE10_08340</name>
</gene>
<dbReference type="KEGG" id="moz:MoryE10_08340"/>
<evidence type="ECO:0000313" key="11">
    <source>
        <dbReference type="EMBL" id="BBL70228.1"/>
    </source>
</evidence>
<evidence type="ECO:0000259" key="9">
    <source>
        <dbReference type="PROSITE" id="PS51371"/>
    </source>
</evidence>
<dbReference type="Proteomes" id="UP000824988">
    <property type="component" value="Chromosome"/>
</dbReference>
<reference evidence="11" key="1">
    <citation type="submission" date="2019-06" db="EMBL/GenBank/DDBJ databases">
        <title>Complete genome sequence of Methylogaea oryzae strain JCM16910.</title>
        <authorList>
            <person name="Asakawa S."/>
        </authorList>
    </citation>
    <scope>NUCLEOTIDE SEQUENCE</scope>
    <source>
        <strain evidence="11">E10</strain>
    </source>
</reference>
<feature type="domain" description="CNNM transmembrane" evidence="10">
    <location>
        <begin position="5"/>
        <end position="201"/>
    </location>
</feature>
<dbReference type="InterPro" id="IPR000644">
    <property type="entry name" value="CBS_dom"/>
</dbReference>
<feature type="domain" description="CBS" evidence="9">
    <location>
        <begin position="273"/>
        <end position="338"/>
    </location>
</feature>
<dbReference type="GO" id="GO:0005886">
    <property type="term" value="C:plasma membrane"/>
    <property type="evidence" value="ECO:0007669"/>
    <property type="project" value="UniProtKB-SubCell"/>
</dbReference>
<proteinExistence type="inferred from homology"/>
<evidence type="ECO:0000256" key="2">
    <source>
        <dbReference type="ARBA" id="ARBA00006337"/>
    </source>
</evidence>
<feature type="transmembrane region" description="Helical" evidence="8">
    <location>
        <begin position="96"/>
        <end position="115"/>
    </location>
</feature>
<evidence type="ECO:0000259" key="10">
    <source>
        <dbReference type="PROSITE" id="PS51846"/>
    </source>
</evidence>
<organism evidence="11 12">
    <name type="scientific">Methylogaea oryzae</name>
    <dbReference type="NCBI Taxonomy" id="1295382"/>
    <lineage>
        <taxon>Bacteria</taxon>
        <taxon>Pseudomonadati</taxon>
        <taxon>Pseudomonadota</taxon>
        <taxon>Gammaproteobacteria</taxon>
        <taxon>Methylococcales</taxon>
        <taxon>Methylococcaceae</taxon>
        <taxon>Methylogaea</taxon>
    </lineage>
</organism>
<keyword evidence="7 8" id="KW-0472">Membrane</keyword>
<feature type="transmembrane region" description="Helical" evidence="8">
    <location>
        <begin position="135"/>
        <end position="157"/>
    </location>
</feature>
<keyword evidence="4" id="KW-0677">Repeat</keyword>
<keyword evidence="7 8" id="KW-0812">Transmembrane</keyword>
<evidence type="ECO:0000256" key="3">
    <source>
        <dbReference type="ARBA" id="ARBA00022475"/>
    </source>
</evidence>
<name>A0A8D5AGB8_9GAMM</name>
<protein>
    <submittedName>
        <fullName evidence="11">Membrane protein</fullName>
    </submittedName>
</protein>
<comment type="similarity">
    <text evidence="2">Belongs to the UPF0053 family.</text>
</comment>
<dbReference type="Pfam" id="PF01595">
    <property type="entry name" value="CNNM"/>
    <property type="match status" value="1"/>
</dbReference>
<comment type="subcellular location">
    <subcellularLocation>
        <location evidence="1">Cell membrane</location>
        <topology evidence="1">Multi-pass membrane protein</topology>
    </subcellularLocation>
</comment>
<keyword evidence="12" id="KW-1185">Reference proteome</keyword>
<keyword evidence="3" id="KW-1003">Cell membrane</keyword>
<evidence type="ECO:0000256" key="4">
    <source>
        <dbReference type="ARBA" id="ARBA00022737"/>
    </source>
</evidence>
<dbReference type="EMBL" id="AP019782">
    <property type="protein sequence ID" value="BBL70228.1"/>
    <property type="molecule type" value="Genomic_DNA"/>
</dbReference>
<dbReference type="PROSITE" id="PS51371">
    <property type="entry name" value="CBS"/>
    <property type="match status" value="1"/>
</dbReference>
<evidence type="ECO:0000256" key="1">
    <source>
        <dbReference type="ARBA" id="ARBA00004651"/>
    </source>
</evidence>
<dbReference type="PANTHER" id="PTHR22777:SF32">
    <property type="entry name" value="UPF0053 INNER MEMBRANE PROTEIN YFJD"/>
    <property type="match status" value="1"/>
</dbReference>
<evidence type="ECO:0000256" key="8">
    <source>
        <dbReference type="SAM" id="Phobius"/>
    </source>
</evidence>
<dbReference type="InterPro" id="IPR002550">
    <property type="entry name" value="CNNM"/>
</dbReference>
<dbReference type="Pfam" id="PF00571">
    <property type="entry name" value="CBS"/>
    <property type="match status" value="2"/>
</dbReference>
<accession>A0A8D5AGB8</accession>
<dbReference type="InterPro" id="IPR044751">
    <property type="entry name" value="Ion_transp-like_CBS"/>
</dbReference>
<dbReference type="PROSITE" id="PS51846">
    <property type="entry name" value="CNNM"/>
    <property type="match status" value="1"/>
</dbReference>
<dbReference type="CDD" id="cd04590">
    <property type="entry name" value="CBS_pair_CorC_HlyC_assoc"/>
    <property type="match status" value="1"/>
</dbReference>
<dbReference type="PANTHER" id="PTHR22777">
    <property type="entry name" value="HEMOLYSIN-RELATED"/>
    <property type="match status" value="1"/>
</dbReference>
<keyword evidence="7 8" id="KW-1133">Transmembrane helix</keyword>
<feature type="transmembrane region" description="Helical" evidence="8">
    <location>
        <begin position="65"/>
        <end position="89"/>
    </location>
</feature>
<evidence type="ECO:0000256" key="6">
    <source>
        <dbReference type="PROSITE-ProRule" id="PRU00703"/>
    </source>
</evidence>
<dbReference type="Pfam" id="PF03471">
    <property type="entry name" value="CorC_HlyC"/>
    <property type="match status" value="1"/>
</dbReference>
<dbReference type="SMART" id="SM01091">
    <property type="entry name" value="CorC_HlyC"/>
    <property type="match status" value="1"/>
</dbReference>
<dbReference type="AlphaFoldDB" id="A0A8D5AGB8"/>
<evidence type="ECO:0000256" key="5">
    <source>
        <dbReference type="ARBA" id="ARBA00023122"/>
    </source>
</evidence>
<dbReference type="InterPro" id="IPR005170">
    <property type="entry name" value="Transptr-assoc_dom"/>
</dbReference>
<evidence type="ECO:0000313" key="12">
    <source>
        <dbReference type="Proteomes" id="UP000824988"/>
    </source>
</evidence>
<evidence type="ECO:0000256" key="7">
    <source>
        <dbReference type="PROSITE-ProRule" id="PRU01193"/>
    </source>
</evidence>